<dbReference type="HOGENOM" id="CLU_1835487_0_0_1"/>
<evidence type="ECO:0000313" key="1">
    <source>
        <dbReference type="EMBL" id="EDR06638.1"/>
    </source>
</evidence>
<evidence type="ECO:0000313" key="2">
    <source>
        <dbReference type="Proteomes" id="UP000001194"/>
    </source>
</evidence>
<proteinExistence type="predicted"/>
<sequence length="140" mass="15285">MGSCVPRGGPAGAGVDVDGQRGTILLRISFRFAIQRKPGVPTTNLQLPILFQLLLLPAHLSLAYSGVSITLNQALAWDIRIFNRYSNCELGGVAGLVKEVDELRVSTAYRFGATILIGLYLPDIFQTLFHMDSIWINPGK</sequence>
<organism evidence="2">
    <name type="scientific">Laccaria bicolor (strain S238N-H82 / ATCC MYA-4686)</name>
    <name type="common">Bicoloured deceiver</name>
    <name type="synonym">Laccaria laccata var. bicolor</name>
    <dbReference type="NCBI Taxonomy" id="486041"/>
    <lineage>
        <taxon>Eukaryota</taxon>
        <taxon>Fungi</taxon>
        <taxon>Dikarya</taxon>
        <taxon>Basidiomycota</taxon>
        <taxon>Agaricomycotina</taxon>
        <taxon>Agaricomycetes</taxon>
        <taxon>Agaricomycetidae</taxon>
        <taxon>Agaricales</taxon>
        <taxon>Agaricineae</taxon>
        <taxon>Hydnangiaceae</taxon>
        <taxon>Laccaria</taxon>
    </lineage>
</organism>
<accession>B0DF09</accession>
<keyword evidence="2" id="KW-1185">Reference proteome</keyword>
<reference evidence="1 2" key="1">
    <citation type="journal article" date="2008" name="Nature">
        <title>The genome of Laccaria bicolor provides insights into mycorrhizal symbiosis.</title>
        <authorList>
            <person name="Martin F."/>
            <person name="Aerts A."/>
            <person name="Ahren D."/>
            <person name="Brun A."/>
            <person name="Danchin E.G.J."/>
            <person name="Duchaussoy F."/>
            <person name="Gibon J."/>
            <person name="Kohler A."/>
            <person name="Lindquist E."/>
            <person name="Pereda V."/>
            <person name="Salamov A."/>
            <person name="Shapiro H.J."/>
            <person name="Wuyts J."/>
            <person name="Blaudez D."/>
            <person name="Buee M."/>
            <person name="Brokstein P."/>
            <person name="Canbaeck B."/>
            <person name="Cohen D."/>
            <person name="Courty P.E."/>
            <person name="Coutinho P.M."/>
            <person name="Delaruelle C."/>
            <person name="Detter J.C."/>
            <person name="Deveau A."/>
            <person name="DiFazio S."/>
            <person name="Duplessis S."/>
            <person name="Fraissinet-Tachet L."/>
            <person name="Lucic E."/>
            <person name="Frey-Klett P."/>
            <person name="Fourrey C."/>
            <person name="Feussner I."/>
            <person name="Gay G."/>
            <person name="Grimwood J."/>
            <person name="Hoegger P.J."/>
            <person name="Jain P."/>
            <person name="Kilaru S."/>
            <person name="Labbe J."/>
            <person name="Lin Y.C."/>
            <person name="Legue V."/>
            <person name="Le Tacon F."/>
            <person name="Marmeisse R."/>
            <person name="Melayah D."/>
            <person name="Montanini B."/>
            <person name="Muratet M."/>
            <person name="Nehls U."/>
            <person name="Niculita-Hirzel H."/>
            <person name="Oudot-Le Secq M.P."/>
            <person name="Peter M."/>
            <person name="Quesneville H."/>
            <person name="Rajashekar B."/>
            <person name="Reich M."/>
            <person name="Rouhier N."/>
            <person name="Schmutz J."/>
            <person name="Yin T."/>
            <person name="Chalot M."/>
            <person name="Henrissat B."/>
            <person name="Kuees U."/>
            <person name="Lucas S."/>
            <person name="Van de Peer Y."/>
            <person name="Podila G.K."/>
            <person name="Polle A."/>
            <person name="Pukkila P.J."/>
            <person name="Richardson P.M."/>
            <person name="Rouze P."/>
            <person name="Sanders I.R."/>
            <person name="Stajich J.E."/>
            <person name="Tunlid A."/>
            <person name="Tuskan G."/>
            <person name="Grigoriev I.V."/>
        </authorList>
    </citation>
    <scope>NUCLEOTIDE SEQUENCE [LARGE SCALE GENOMIC DNA]</scope>
    <source>
        <strain evidence="2">S238N-H82 / ATCC MYA-4686</strain>
    </source>
</reference>
<dbReference type="InParanoid" id="B0DF09"/>
<dbReference type="Proteomes" id="UP000001194">
    <property type="component" value="Unassembled WGS sequence"/>
</dbReference>
<dbReference type="AlphaFoldDB" id="B0DF09"/>
<protein>
    <submittedName>
        <fullName evidence="1">Predicted protein</fullName>
    </submittedName>
</protein>
<name>B0DF09_LACBS</name>
<dbReference type="RefSeq" id="XP_001882485.1">
    <property type="nucleotide sequence ID" value="XM_001882450.1"/>
</dbReference>
<dbReference type="EMBL" id="DS547107">
    <property type="protein sequence ID" value="EDR06638.1"/>
    <property type="molecule type" value="Genomic_DNA"/>
</dbReference>
<gene>
    <name evidence="1" type="ORF">LACBIDRAFT_328496</name>
</gene>
<dbReference type="KEGG" id="lbc:LACBIDRAFT_328496"/>
<dbReference type="GeneID" id="6078254"/>